<keyword evidence="1 3" id="KW-0853">WD repeat</keyword>
<dbReference type="Proteomes" id="UP001445335">
    <property type="component" value="Unassembled WGS sequence"/>
</dbReference>
<evidence type="ECO:0000313" key="6">
    <source>
        <dbReference type="Proteomes" id="UP001445335"/>
    </source>
</evidence>
<feature type="repeat" description="WD" evidence="3">
    <location>
        <begin position="79"/>
        <end position="113"/>
    </location>
</feature>
<dbReference type="PROSITE" id="PS50082">
    <property type="entry name" value="WD_REPEATS_2"/>
    <property type="match status" value="3"/>
</dbReference>
<dbReference type="InterPro" id="IPR019775">
    <property type="entry name" value="WD40_repeat_CS"/>
</dbReference>
<evidence type="ECO:0000256" key="2">
    <source>
        <dbReference type="ARBA" id="ARBA00022737"/>
    </source>
</evidence>
<dbReference type="EMBL" id="JALJOU010000067">
    <property type="protein sequence ID" value="KAK9826171.1"/>
    <property type="molecule type" value="Genomic_DNA"/>
</dbReference>
<dbReference type="GO" id="GO:0006364">
    <property type="term" value="P:rRNA processing"/>
    <property type="evidence" value="ECO:0007669"/>
    <property type="project" value="TreeGrafter"/>
</dbReference>
<accession>A0AAW1QXE9</accession>
<feature type="repeat" description="WD" evidence="3">
    <location>
        <begin position="114"/>
        <end position="147"/>
    </location>
</feature>
<feature type="repeat" description="WD" evidence="3">
    <location>
        <begin position="270"/>
        <end position="311"/>
    </location>
</feature>
<evidence type="ECO:0000256" key="3">
    <source>
        <dbReference type="PROSITE-ProRule" id="PRU00221"/>
    </source>
</evidence>
<dbReference type="GO" id="GO:0120330">
    <property type="term" value="C:rixosome complex"/>
    <property type="evidence" value="ECO:0007669"/>
    <property type="project" value="TreeGrafter"/>
</dbReference>
<dbReference type="GO" id="GO:0005656">
    <property type="term" value="C:nuclear pre-replicative complex"/>
    <property type="evidence" value="ECO:0007669"/>
    <property type="project" value="TreeGrafter"/>
</dbReference>
<dbReference type="SUPFAM" id="SSF50978">
    <property type="entry name" value="WD40 repeat-like"/>
    <property type="match status" value="1"/>
</dbReference>
<keyword evidence="2" id="KW-0677">Repeat</keyword>
<dbReference type="PANTHER" id="PTHR18763:SF0">
    <property type="entry name" value="WD REPEAT-CONTAINING PROTEIN 18"/>
    <property type="match status" value="1"/>
</dbReference>
<dbReference type="Gene3D" id="2.130.10.10">
    <property type="entry name" value="YVTN repeat-like/Quinoprotein amine dehydrogenase"/>
    <property type="match status" value="2"/>
</dbReference>
<name>A0AAW1QXE9_9CHLO</name>
<dbReference type="GO" id="GO:0006261">
    <property type="term" value="P:DNA-templated DNA replication"/>
    <property type="evidence" value="ECO:0007669"/>
    <property type="project" value="TreeGrafter"/>
</dbReference>
<evidence type="ECO:0000256" key="1">
    <source>
        <dbReference type="ARBA" id="ARBA00022574"/>
    </source>
</evidence>
<proteinExistence type="predicted"/>
<keyword evidence="6" id="KW-1185">Reference proteome</keyword>
<dbReference type="InterPro" id="IPR045227">
    <property type="entry name" value="WDR18/Ipi3/RID3"/>
</dbReference>
<sequence length="483" mass="49729">MINPQVVLVASSTESTISAWDVHTSTFLAAFKANASGRNALSLLGRDYLVAAQQPKGVLHFWTWHKDQVLQRCFAAEPILALAASPDGVHLAGGGASGAIYLWETPSGRLLRSWPAHYKAVTALAFAEGGRLLLSAGGDTLAAAWQLLDVLDAPASPAPPAPLFSWAAHTLPVAGIWCGTGVAATVGLDRCCKLWSLAAGELLHSVALPAALQAVTADPAEHALYLGAADGRIFELSLVGAPVRENADGAVAAAAGDGSSEPGSGEWATLEGHARGVTSLACTNDGGYLLSGSEDGSVRVWELRSRQAVHVMANPAKGPVTGLLVLDRPPFLAVVGSRGSGGESGGAARKGPKRTQPLAPLCKFPGMAGAVAAWEGPPVILDGTAGYRGVAQSSSLLSDGFPDSDGAGSGAAVPKPDPDQDQQPDRAELLRELSAARADADACVACDALAWKCGVRCPRMEVWRAMPSQLHAFCIDQLLLATS</sequence>
<evidence type="ECO:0000313" key="5">
    <source>
        <dbReference type="EMBL" id="KAK9826171.1"/>
    </source>
</evidence>
<dbReference type="PROSITE" id="PS50294">
    <property type="entry name" value="WD_REPEATS_REGION"/>
    <property type="match status" value="1"/>
</dbReference>
<comment type="caution">
    <text evidence="5">The sequence shown here is derived from an EMBL/GenBank/DDBJ whole genome shotgun (WGS) entry which is preliminary data.</text>
</comment>
<reference evidence="5 6" key="1">
    <citation type="journal article" date="2024" name="Nat. Commun.">
        <title>Phylogenomics reveals the evolutionary origins of lichenization in chlorophyte algae.</title>
        <authorList>
            <person name="Puginier C."/>
            <person name="Libourel C."/>
            <person name="Otte J."/>
            <person name="Skaloud P."/>
            <person name="Haon M."/>
            <person name="Grisel S."/>
            <person name="Petersen M."/>
            <person name="Berrin J.G."/>
            <person name="Delaux P.M."/>
            <person name="Dal Grande F."/>
            <person name="Keller J."/>
        </authorList>
    </citation>
    <scope>NUCLEOTIDE SEQUENCE [LARGE SCALE GENOMIC DNA]</scope>
    <source>
        <strain evidence="5 6">SAG 245.80</strain>
    </source>
</reference>
<feature type="region of interest" description="Disordered" evidence="4">
    <location>
        <begin position="398"/>
        <end position="425"/>
    </location>
</feature>
<dbReference type="InterPro" id="IPR036322">
    <property type="entry name" value="WD40_repeat_dom_sf"/>
</dbReference>
<organism evidence="5 6">
    <name type="scientific">Elliptochloris bilobata</name>
    <dbReference type="NCBI Taxonomy" id="381761"/>
    <lineage>
        <taxon>Eukaryota</taxon>
        <taxon>Viridiplantae</taxon>
        <taxon>Chlorophyta</taxon>
        <taxon>core chlorophytes</taxon>
        <taxon>Trebouxiophyceae</taxon>
        <taxon>Trebouxiophyceae incertae sedis</taxon>
        <taxon>Elliptochloris clade</taxon>
        <taxon>Elliptochloris</taxon>
    </lineage>
</organism>
<dbReference type="PROSITE" id="PS00678">
    <property type="entry name" value="WD_REPEATS_1"/>
    <property type="match status" value="1"/>
</dbReference>
<dbReference type="PANTHER" id="PTHR18763">
    <property type="entry name" value="WD-REPEAT PROTEIN 18"/>
    <property type="match status" value="1"/>
</dbReference>
<protein>
    <submittedName>
        <fullName evidence="5">Uncharacterized protein</fullName>
    </submittedName>
</protein>
<dbReference type="InterPro" id="IPR015943">
    <property type="entry name" value="WD40/YVTN_repeat-like_dom_sf"/>
</dbReference>
<gene>
    <name evidence="5" type="ORF">WJX81_003129</name>
</gene>
<dbReference type="SMART" id="SM00320">
    <property type="entry name" value="WD40"/>
    <property type="match status" value="4"/>
</dbReference>
<dbReference type="Pfam" id="PF00400">
    <property type="entry name" value="WD40"/>
    <property type="match status" value="3"/>
</dbReference>
<evidence type="ECO:0000256" key="4">
    <source>
        <dbReference type="SAM" id="MobiDB-lite"/>
    </source>
</evidence>
<dbReference type="AlphaFoldDB" id="A0AAW1QXE9"/>
<dbReference type="InterPro" id="IPR001680">
    <property type="entry name" value="WD40_rpt"/>
</dbReference>